<accession>A0A7J7N7U1</accession>
<gene>
    <name evidence="2" type="ORF">GIB67_025153</name>
</gene>
<keyword evidence="3" id="KW-1185">Reference proteome</keyword>
<protein>
    <submittedName>
        <fullName evidence="2">Uncharacterized protein</fullName>
    </submittedName>
</protein>
<sequence>LVNDIYQQTQHPNIYQQTVLSDVGLVGDLSTVLSDVGFVSVVFVLNNLMTYMMHNYDL</sequence>
<evidence type="ECO:0000313" key="3">
    <source>
        <dbReference type="Proteomes" id="UP000541444"/>
    </source>
</evidence>
<dbReference type="EMBL" id="JACGCM010000999">
    <property type="protein sequence ID" value="KAF6163289.1"/>
    <property type="molecule type" value="Genomic_DNA"/>
</dbReference>
<name>A0A7J7N7U1_9MAGN</name>
<keyword evidence="1" id="KW-0812">Transmembrane</keyword>
<dbReference type="Proteomes" id="UP000541444">
    <property type="component" value="Unassembled WGS sequence"/>
</dbReference>
<keyword evidence="1" id="KW-1133">Transmembrane helix</keyword>
<feature type="transmembrane region" description="Helical" evidence="1">
    <location>
        <begin position="29"/>
        <end position="49"/>
    </location>
</feature>
<dbReference type="AlphaFoldDB" id="A0A7J7N7U1"/>
<feature type="non-terminal residue" evidence="2">
    <location>
        <position position="1"/>
    </location>
</feature>
<proteinExistence type="predicted"/>
<reference evidence="2 3" key="1">
    <citation type="journal article" date="2020" name="IScience">
        <title>Genome Sequencing of the Endangered Kingdonia uniflora (Circaeasteraceae, Ranunculales) Reveals Potential Mechanisms of Evolutionary Specialization.</title>
        <authorList>
            <person name="Sun Y."/>
            <person name="Deng T."/>
            <person name="Zhang A."/>
            <person name="Moore M.J."/>
            <person name="Landis J.B."/>
            <person name="Lin N."/>
            <person name="Zhang H."/>
            <person name="Zhang X."/>
            <person name="Huang J."/>
            <person name="Zhang X."/>
            <person name="Sun H."/>
            <person name="Wang H."/>
        </authorList>
    </citation>
    <scope>NUCLEOTIDE SEQUENCE [LARGE SCALE GENOMIC DNA]</scope>
    <source>
        <strain evidence="2">TB1705</strain>
        <tissue evidence="2">Leaf</tissue>
    </source>
</reference>
<evidence type="ECO:0000256" key="1">
    <source>
        <dbReference type="SAM" id="Phobius"/>
    </source>
</evidence>
<comment type="caution">
    <text evidence="2">The sequence shown here is derived from an EMBL/GenBank/DDBJ whole genome shotgun (WGS) entry which is preliminary data.</text>
</comment>
<keyword evidence="1" id="KW-0472">Membrane</keyword>
<organism evidence="2 3">
    <name type="scientific">Kingdonia uniflora</name>
    <dbReference type="NCBI Taxonomy" id="39325"/>
    <lineage>
        <taxon>Eukaryota</taxon>
        <taxon>Viridiplantae</taxon>
        <taxon>Streptophyta</taxon>
        <taxon>Embryophyta</taxon>
        <taxon>Tracheophyta</taxon>
        <taxon>Spermatophyta</taxon>
        <taxon>Magnoliopsida</taxon>
        <taxon>Ranunculales</taxon>
        <taxon>Circaeasteraceae</taxon>
        <taxon>Kingdonia</taxon>
    </lineage>
</organism>
<evidence type="ECO:0000313" key="2">
    <source>
        <dbReference type="EMBL" id="KAF6163289.1"/>
    </source>
</evidence>